<dbReference type="EMBL" id="QYUO01000003">
    <property type="protein sequence ID" value="RJF92466.1"/>
    <property type="molecule type" value="Genomic_DNA"/>
</dbReference>
<keyword evidence="7" id="KW-1185">Reference proteome</keyword>
<feature type="domain" description="HTH tetR-type" evidence="5">
    <location>
        <begin position="6"/>
        <end position="66"/>
    </location>
</feature>
<keyword evidence="2 4" id="KW-0238">DNA-binding</keyword>
<dbReference type="Gene3D" id="1.10.357.10">
    <property type="entry name" value="Tetracycline Repressor, domain 2"/>
    <property type="match status" value="1"/>
</dbReference>
<feature type="DNA-binding region" description="H-T-H motif" evidence="4">
    <location>
        <begin position="29"/>
        <end position="48"/>
    </location>
</feature>
<protein>
    <submittedName>
        <fullName evidence="6">TetR/AcrR family transcriptional regulator</fullName>
    </submittedName>
</protein>
<dbReference type="RefSeq" id="WP_119772351.1">
    <property type="nucleotide sequence ID" value="NZ_QYUO01000003.1"/>
</dbReference>
<dbReference type="FunFam" id="1.10.10.60:FF:000141">
    <property type="entry name" value="TetR family transcriptional regulator"/>
    <property type="match status" value="1"/>
</dbReference>
<dbReference type="GO" id="GO:0003700">
    <property type="term" value="F:DNA-binding transcription factor activity"/>
    <property type="evidence" value="ECO:0007669"/>
    <property type="project" value="TreeGrafter"/>
</dbReference>
<dbReference type="Proteomes" id="UP000265955">
    <property type="component" value="Unassembled WGS sequence"/>
</dbReference>
<dbReference type="Pfam" id="PF14246">
    <property type="entry name" value="TetR_C_7"/>
    <property type="match status" value="1"/>
</dbReference>
<dbReference type="AlphaFoldDB" id="A0A3A3FGF3"/>
<evidence type="ECO:0000313" key="7">
    <source>
        <dbReference type="Proteomes" id="UP000265955"/>
    </source>
</evidence>
<evidence type="ECO:0000259" key="5">
    <source>
        <dbReference type="PROSITE" id="PS50977"/>
    </source>
</evidence>
<dbReference type="InterPro" id="IPR039536">
    <property type="entry name" value="TetR_C_Proteobacteria"/>
</dbReference>
<dbReference type="Pfam" id="PF00440">
    <property type="entry name" value="TetR_N"/>
    <property type="match status" value="1"/>
</dbReference>
<organism evidence="6 7">
    <name type="scientific">Noviherbaspirillum saxi</name>
    <dbReference type="NCBI Taxonomy" id="2320863"/>
    <lineage>
        <taxon>Bacteria</taxon>
        <taxon>Pseudomonadati</taxon>
        <taxon>Pseudomonadota</taxon>
        <taxon>Betaproteobacteria</taxon>
        <taxon>Burkholderiales</taxon>
        <taxon>Oxalobacteraceae</taxon>
        <taxon>Noviherbaspirillum</taxon>
    </lineage>
</organism>
<keyword evidence="1" id="KW-0805">Transcription regulation</keyword>
<proteinExistence type="predicted"/>
<dbReference type="InterPro" id="IPR009057">
    <property type="entry name" value="Homeodomain-like_sf"/>
</dbReference>
<dbReference type="SUPFAM" id="SSF46689">
    <property type="entry name" value="Homeodomain-like"/>
    <property type="match status" value="1"/>
</dbReference>
<dbReference type="Gene3D" id="1.10.10.60">
    <property type="entry name" value="Homeodomain-like"/>
    <property type="match status" value="1"/>
</dbReference>
<dbReference type="PANTHER" id="PTHR30055">
    <property type="entry name" value="HTH-TYPE TRANSCRIPTIONAL REGULATOR RUTR"/>
    <property type="match status" value="1"/>
</dbReference>
<dbReference type="InterPro" id="IPR050109">
    <property type="entry name" value="HTH-type_TetR-like_transc_reg"/>
</dbReference>
<gene>
    <name evidence="6" type="ORF">D3871_28055</name>
</gene>
<evidence type="ECO:0000256" key="4">
    <source>
        <dbReference type="PROSITE-ProRule" id="PRU00335"/>
    </source>
</evidence>
<evidence type="ECO:0000313" key="6">
    <source>
        <dbReference type="EMBL" id="RJF92466.1"/>
    </source>
</evidence>
<dbReference type="GO" id="GO:0000976">
    <property type="term" value="F:transcription cis-regulatory region binding"/>
    <property type="evidence" value="ECO:0007669"/>
    <property type="project" value="TreeGrafter"/>
</dbReference>
<accession>A0A3A3FGF3</accession>
<evidence type="ECO:0000256" key="1">
    <source>
        <dbReference type="ARBA" id="ARBA00023015"/>
    </source>
</evidence>
<keyword evidence="3" id="KW-0804">Transcription</keyword>
<comment type="caution">
    <text evidence="6">The sequence shown here is derived from an EMBL/GenBank/DDBJ whole genome shotgun (WGS) entry which is preliminary data.</text>
</comment>
<dbReference type="PRINTS" id="PR00455">
    <property type="entry name" value="HTHTETR"/>
</dbReference>
<sequence>MKTKSETKRQEILKAATEVFQEAGFERTSMEDIRKRAGFCKATLYSYFPSKEELFMEIVIDASEAHFQATLDALDPSYDDIKQALVGFGTRLLSLLYLTPVQAVRRLVVSEAGRSELGKKCYEVGPVRSVAAVADYLGKAMEKGKLRQANPQVAAVHLKGLLEAEWIDPFMFQVLEVPSSDELTASVERAVTVFMAAYGPLSSGTPSE</sequence>
<dbReference type="OrthoDB" id="8535430at2"/>
<dbReference type="InterPro" id="IPR001647">
    <property type="entry name" value="HTH_TetR"/>
</dbReference>
<dbReference type="PROSITE" id="PS50977">
    <property type="entry name" value="HTH_TETR_2"/>
    <property type="match status" value="1"/>
</dbReference>
<name>A0A3A3FGF3_9BURK</name>
<dbReference type="PANTHER" id="PTHR30055:SF119">
    <property type="entry name" value="NALC"/>
    <property type="match status" value="1"/>
</dbReference>
<evidence type="ECO:0000256" key="3">
    <source>
        <dbReference type="ARBA" id="ARBA00023163"/>
    </source>
</evidence>
<reference evidence="7" key="1">
    <citation type="submission" date="2018-09" db="EMBL/GenBank/DDBJ databases">
        <authorList>
            <person name="Zhu H."/>
        </authorList>
    </citation>
    <scope>NUCLEOTIDE SEQUENCE [LARGE SCALE GENOMIC DNA]</scope>
    <source>
        <strain evidence="7">K1R23-30</strain>
    </source>
</reference>
<evidence type="ECO:0000256" key="2">
    <source>
        <dbReference type="ARBA" id="ARBA00023125"/>
    </source>
</evidence>